<dbReference type="VEuPathDB" id="CryptoDB:Vbra_19906"/>
<reference evidence="1" key="2">
    <citation type="journal article" date="2018" name="Genome Biol. Evol.">
        <title>Distribution and Evolution of Peroxisomes in Alveolates (Apicomplexa, Dinoflagellates, Ciliates).</title>
        <authorList>
            <person name="Ludewig-Klingner A.-K."/>
            <person name="Michael V."/>
            <person name="Jarek M."/>
            <person name="Brinkmann H."/>
            <person name="Petersen J."/>
        </authorList>
    </citation>
    <scope>NUCLEOTIDE SEQUENCE</scope>
    <source>
        <strain evidence="1">CCMP 3155</strain>
    </source>
</reference>
<dbReference type="InterPro" id="IPR006966">
    <property type="entry name" value="Peroxin-3"/>
</dbReference>
<sequence length="507" mass="57651">MMDGPLSPHRCVCHGRVVGGWLIDAVVQQRPSDWIASPPGGERVRRFDTQRGKMDDNGSIRMVNLDKTSCQEEREERNLTWWRKKPVSRNPRGSLRAEAAELEGKTEAAAVPQARGDRRSAHMMLSNAWNWAKKHRRKIIVGAVVVGGAIYIGRKLYRRARASLDDLLNSDHLKNDLLRQISLGRSAEWKMTLHYQRNQKVSDMTVKKNLENLRTKLFELFEINDLTQTLRDNSHQLSPDQKSAYFNQIKIQCLSRAVSSLYALHLLLLLHRLEINIIGKQMFGDDRRAGTEQEKAHDENYAFLSSTRYIQEAEGLRVIVKGVTRAVEACAGELQPQHELSLEELLTLLKDIASKADVELINDGLAVNTALPDNVQDLCDNERLSPDGCRLVAQFLSETRDFLESPQFVSVFRLVIDRALKKTVERLSDKFQPGQRFPLARTFGRFCQLSEEVLSSTFSNAYIEDFANTPAVNELSEMVYFPPDYEQGKISKTPSIGALMERLQFSP</sequence>
<dbReference type="PANTHER" id="PTHR28080">
    <property type="entry name" value="PEROXISOMAL BIOGENESIS FACTOR 3"/>
    <property type="match status" value="1"/>
</dbReference>
<reference evidence="1" key="1">
    <citation type="submission" date="2015-05" db="EMBL/GenBank/DDBJ databases">
        <authorList>
            <person name="Wang D.B."/>
            <person name="Wang M."/>
        </authorList>
    </citation>
    <scope>NUCLEOTIDE SEQUENCE</scope>
    <source>
        <strain evidence="1">CCMP 3155</strain>
    </source>
</reference>
<dbReference type="GO" id="GO:0005778">
    <property type="term" value="C:peroxisomal membrane"/>
    <property type="evidence" value="ECO:0007669"/>
    <property type="project" value="InterPro"/>
</dbReference>
<proteinExistence type="evidence at transcript level"/>
<evidence type="ECO:0000313" key="1">
    <source>
        <dbReference type="EMBL" id="AND95638.1"/>
    </source>
</evidence>
<dbReference type="GO" id="GO:0045046">
    <property type="term" value="P:protein import into peroxisome membrane"/>
    <property type="evidence" value="ECO:0007669"/>
    <property type="project" value="TreeGrafter"/>
</dbReference>
<organism evidence="1">
    <name type="scientific">Vitrella brassicaformis</name>
    <dbReference type="NCBI Taxonomy" id="1169539"/>
    <lineage>
        <taxon>Eukaryota</taxon>
        <taxon>Sar</taxon>
        <taxon>Alveolata</taxon>
        <taxon>Colpodellida</taxon>
        <taxon>Vitrellaceae</taxon>
        <taxon>Vitrella</taxon>
    </lineage>
</organism>
<dbReference type="PANTHER" id="PTHR28080:SF1">
    <property type="entry name" value="PEROXISOMAL BIOGENESIS FACTOR 3"/>
    <property type="match status" value="1"/>
</dbReference>
<dbReference type="GO" id="GO:0030674">
    <property type="term" value="F:protein-macromolecule adaptor activity"/>
    <property type="evidence" value="ECO:0007669"/>
    <property type="project" value="TreeGrafter"/>
</dbReference>
<gene>
    <name evidence="1" type="primary">Pex3</name>
</gene>
<dbReference type="Pfam" id="PF04882">
    <property type="entry name" value="Peroxin-3"/>
    <property type="match status" value="1"/>
</dbReference>
<dbReference type="AlphaFoldDB" id="A0A2K8DNX3"/>
<accession>A0A2K8DNX3</accession>
<dbReference type="EMBL" id="KR704728">
    <property type="protein sequence ID" value="AND95638.1"/>
    <property type="molecule type" value="mRNA"/>
</dbReference>
<protein>
    <submittedName>
        <fullName evidence="1">Peroxisome biogenesis factor 3</fullName>
    </submittedName>
</protein>
<name>A0A2K8DNX3_9ALVE</name>